<dbReference type="InterPro" id="IPR036305">
    <property type="entry name" value="RGS_sf"/>
</dbReference>
<keyword evidence="3" id="KW-1185">Reference proteome</keyword>
<evidence type="ECO:0000313" key="3">
    <source>
        <dbReference type="Proteomes" id="UP000070544"/>
    </source>
</evidence>
<dbReference type="SUPFAM" id="SSF48097">
    <property type="entry name" value="Regulator of G-protein signaling, RGS"/>
    <property type="match status" value="1"/>
</dbReference>
<feature type="region of interest" description="Disordered" evidence="1">
    <location>
        <begin position="247"/>
        <end position="290"/>
    </location>
</feature>
<reference evidence="2 3" key="1">
    <citation type="journal article" date="2015" name="Genome Biol. Evol.">
        <title>Phylogenomic analyses indicate that early fungi evolved digesting cell walls of algal ancestors of land plants.</title>
        <authorList>
            <person name="Chang Y."/>
            <person name="Wang S."/>
            <person name="Sekimoto S."/>
            <person name="Aerts A.L."/>
            <person name="Choi C."/>
            <person name="Clum A."/>
            <person name="LaButti K.M."/>
            <person name="Lindquist E.A."/>
            <person name="Yee Ngan C."/>
            <person name="Ohm R.A."/>
            <person name="Salamov A.A."/>
            <person name="Grigoriev I.V."/>
            <person name="Spatafora J.W."/>
            <person name="Berbee M.L."/>
        </authorList>
    </citation>
    <scope>NUCLEOTIDE SEQUENCE [LARGE SCALE GENOMIC DNA]</scope>
    <source>
        <strain evidence="2 3">JEL478</strain>
    </source>
</reference>
<dbReference type="AlphaFoldDB" id="A0A138ZYK1"/>
<protein>
    <recommendedName>
        <fullName evidence="4">RGS domain-containing protein</fullName>
    </recommendedName>
</protein>
<feature type="compositionally biased region" description="Low complexity" evidence="1">
    <location>
        <begin position="248"/>
        <end position="263"/>
    </location>
</feature>
<name>A0A138ZYK1_GONPJ</name>
<dbReference type="Proteomes" id="UP000070544">
    <property type="component" value="Unassembled WGS sequence"/>
</dbReference>
<evidence type="ECO:0000313" key="2">
    <source>
        <dbReference type="EMBL" id="KXS09193.1"/>
    </source>
</evidence>
<proteinExistence type="predicted"/>
<dbReference type="EMBL" id="KQ965883">
    <property type="protein sequence ID" value="KXS09193.1"/>
    <property type="molecule type" value="Genomic_DNA"/>
</dbReference>
<dbReference type="OrthoDB" id="10007451at2759"/>
<sequence length="290" mass="31212">MQVILPAVTAWRIGENQRAATRNRPRLDSPRRLPNPHMHHPENRHQATRSTTTFHDVPFHRLTKSNPGDPLWEFFRSFAARDLCAELVLFIEAHDEALADAVANLRQTTSTTSDASSSAGLAGAATAAADADARTRSCPLPALTSLCSSRMSAATATATSTTLPKDVAAHRVPLASMPLFQAINERFVQPGGEMQLNLTFVIASAAGAAVRSGEYTIGVFDAVRLEVLRILSENTYPKFARAMALKEASGAAPKSPEKSSAAARDGPVIKQSTQYRFSSRSSTRDSRGKG</sequence>
<evidence type="ECO:0008006" key="4">
    <source>
        <dbReference type="Google" id="ProtNLM"/>
    </source>
</evidence>
<gene>
    <name evidence="2" type="ORF">M427DRAFT_249504</name>
</gene>
<organism evidence="2 3">
    <name type="scientific">Gonapodya prolifera (strain JEL478)</name>
    <name type="common">Monoblepharis prolifera</name>
    <dbReference type="NCBI Taxonomy" id="1344416"/>
    <lineage>
        <taxon>Eukaryota</taxon>
        <taxon>Fungi</taxon>
        <taxon>Fungi incertae sedis</taxon>
        <taxon>Chytridiomycota</taxon>
        <taxon>Chytridiomycota incertae sedis</taxon>
        <taxon>Monoblepharidomycetes</taxon>
        <taxon>Monoblepharidales</taxon>
        <taxon>Gonapodyaceae</taxon>
        <taxon>Gonapodya</taxon>
    </lineage>
</organism>
<evidence type="ECO:0000256" key="1">
    <source>
        <dbReference type="SAM" id="MobiDB-lite"/>
    </source>
</evidence>
<dbReference type="Gene3D" id="1.10.167.10">
    <property type="entry name" value="Regulator of G-protein Signalling 4, domain 2"/>
    <property type="match status" value="1"/>
</dbReference>
<dbReference type="InterPro" id="IPR044926">
    <property type="entry name" value="RGS_subdomain_2"/>
</dbReference>
<feature type="region of interest" description="Disordered" evidence="1">
    <location>
        <begin position="16"/>
        <end position="48"/>
    </location>
</feature>
<accession>A0A138ZYK1</accession>